<dbReference type="EMBL" id="AP018732">
    <property type="protein sequence ID" value="BBE41433.1"/>
    <property type="molecule type" value="Genomic_DNA"/>
</dbReference>
<dbReference type="InterPro" id="IPR006283">
    <property type="entry name" value="ThiL-like"/>
</dbReference>
<feature type="domain" description="PurM-like N-terminal" evidence="2">
    <location>
        <begin position="27"/>
        <end position="137"/>
    </location>
</feature>
<keyword evidence="1" id="KW-0784">Thiamine biosynthesis</keyword>
<feature type="binding site" evidence="1">
    <location>
        <position position="72"/>
    </location>
    <ligand>
        <name>Mg(2+)</name>
        <dbReference type="ChEBI" id="CHEBI:18420"/>
        <label>3</label>
    </ligand>
</feature>
<feature type="binding site" evidence="1">
    <location>
        <position position="121"/>
    </location>
    <ligand>
        <name>Mg(2+)</name>
        <dbReference type="ChEBI" id="CHEBI:18420"/>
        <label>1</label>
    </ligand>
</feature>
<dbReference type="InterPro" id="IPR016188">
    <property type="entry name" value="PurM-like_N"/>
</dbReference>
<dbReference type="EC" id="2.7.4.16" evidence="1"/>
<feature type="binding site" evidence="1">
    <location>
        <position position="51"/>
    </location>
    <ligand>
        <name>substrate</name>
    </ligand>
</feature>
<comment type="pathway">
    <text evidence="1">Cofactor biosynthesis; thiamine diphosphate biosynthesis; thiamine diphosphate from thiamine phosphate: step 1/1.</text>
</comment>
<feature type="binding site" evidence="1">
    <location>
        <position position="263"/>
    </location>
    <ligand>
        <name>substrate</name>
    </ligand>
</feature>
<dbReference type="GO" id="GO:0005524">
    <property type="term" value="F:ATP binding"/>
    <property type="evidence" value="ECO:0007669"/>
    <property type="project" value="UniProtKB-UniRule"/>
</dbReference>
<proteinExistence type="inferred from homology"/>
<dbReference type="PANTHER" id="PTHR30270">
    <property type="entry name" value="THIAMINE-MONOPHOSPHATE KINASE"/>
    <property type="match status" value="1"/>
</dbReference>
<evidence type="ECO:0000256" key="1">
    <source>
        <dbReference type="HAMAP-Rule" id="MF_02128"/>
    </source>
</evidence>
<feature type="binding site" evidence="1">
    <location>
        <position position="28"/>
    </location>
    <ligand>
        <name>Mg(2+)</name>
        <dbReference type="ChEBI" id="CHEBI:18420"/>
        <label>3</label>
    </ligand>
</feature>
<comment type="caution">
    <text evidence="1">Lacks conserved residue(s) required for the propagation of feature annotation.</text>
</comment>
<feature type="binding site" evidence="1">
    <location>
        <position position="72"/>
    </location>
    <ligand>
        <name>Mg(2+)</name>
        <dbReference type="ChEBI" id="CHEBI:18420"/>
        <label>4</label>
    </ligand>
</feature>
<keyword evidence="1 4" id="KW-0418">Kinase</keyword>
<accession>A0A4P2VDG8</accession>
<feature type="binding site" evidence="1">
    <location>
        <begin position="120"/>
        <end position="121"/>
    </location>
    <ligand>
        <name>ATP</name>
        <dbReference type="ChEBI" id="CHEBI:30616"/>
    </ligand>
</feature>
<sequence length="320" mass="34885">MARRIGEKDAIGILRGAVIPPSIGLYDDAYPVRCCGGILLIKPDAVARSTDLLPGMGLDQLARKAVLGAASDIAVKGGRPRWYTSSVMMPPEEATEENFTAIREGFARAAAEYGLELVAGDTGSARELVIDITAMGTAERFVGRMGGAEGDRVFAAGWGFGYTWLGYRVLLLGERPEVEDRYVEAALRHLYEPRVPLRFDERAAEIINAAMDSSDGLATTLYELAELNMLDVELEDLPLDPDLEAALSNAGLDPLEAVLYGGEEYGAVGFVSERAIDQLKEVAEQERIPFWIIGKTRRSEGSANVTFKGRKLARRGWTHF</sequence>
<dbReference type="Pfam" id="PF02769">
    <property type="entry name" value="AIRS_C"/>
    <property type="match status" value="1"/>
</dbReference>
<keyword evidence="1" id="KW-0547">Nucleotide-binding</keyword>
<keyword evidence="1" id="KW-0460">Magnesium</keyword>
<dbReference type="GeneID" id="55583832"/>
<comment type="miscellaneous">
    <text evidence="1">Reaction mechanism of ThiL seems to utilize a direct, inline transfer of the gamma-phosphate of ATP to TMP rather than a phosphorylated enzyme intermediate.</text>
</comment>
<feature type="binding site" evidence="1">
    <location>
        <position position="72"/>
    </location>
    <ligand>
        <name>Mg(2+)</name>
        <dbReference type="ChEBI" id="CHEBI:18420"/>
        <label>2</label>
    </ligand>
</feature>
<name>A0A4P2VDG8_9ARCH</name>
<dbReference type="InterPro" id="IPR036676">
    <property type="entry name" value="PurM-like_C_sf"/>
</dbReference>
<dbReference type="GO" id="GO:0000287">
    <property type="term" value="F:magnesium ion binding"/>
    <property type="evidence" value="ECO:0007669"/>
    <property type="project" value="UniProtKB-UniRule"/>
</dbReference>
<dbReference type="GO" id="GO:0009229">
    <property type="term" value="P:thiamine diphosphate biosynthetic process"/>
    <property type="evidence" value="ECO:0007669"/>
    <property type="project" value="UniProtKB-UniRule"/>
</dbReference>
<dbReference type="SUPFAM" id="SSF56042">
    <property type="entry name" value="PurM C-terminal domain-like"/>
    <property type="match status" value="1"/>
</dbReference>
<dbReference type="Pfam" id="PF00586">
    <property type="entry name" value="AIRS"/>
    <property type="match status" value="1"/>
</dbReference>
<dbReference type="GO" id="GO:0009228">
    <property type="term" value="P:thiamine biosynthetic process"/>
    <property type="evidence" value="ECO:0007669"/>
    <property type="project" value="UniProtKB-KW"/>
</dbReference>
<comment type="catalytic activity">
    <reaction evidence="1">
        <text>thiamine phosphate + ATP = thiamine diphosphate + ADP</text>
        <dbReference type="Rhea" id="RHEA:15913"/>
        <dbReference type="ChEBI" id="CHEBI:30616"/>
        <dbReference type="ChEBI" id="CHEBI:37575"/>
        <dbReference type="ChEBI" id="CHEBI:58937"/>
        <dbReference type="ChEBI" id="CHEBI:456216"/>
        <dbReference type="EC" id="2.7.4.16"/>
    </reaction>
</comment>
<dbReference type="CDD" id="cd02194">
    <property type="entry name" value="ThiL"/>
    <property type="match status" value="1"/>
</dbReference>
<evidence type="ECO:0000259" key="3">
    <source>
        <dbReference type="Pfam" id="PF02769"/>
    </source>
</evidence>
<feature type="binding site" evidence="1">
    <location>
        <position position="44"/>
    </location>
    <ligand>
        <name>Mg(2+)</name>
        <dbReference type="ChEBI" id="CHEBI:18420"/>
        <label>2</label>
    </ligand>
</feature>
<evidence type="ECO:0000313" key="4">
    <source>
        <dbReference type="EMBL" id="BBE41433.1"/>
    </source>
</evidence>
<dbReference type="OrthoDB" id="45909at2157"/>
<keyword evidence="1 4" id="KW-0808">Transferase</keyword>
<protein>
    <recommendedName>
        <fullName evidence="1">Thiamine-monophosphate kinase</fullName>
        <shortName evidence="1">TMP kinase</shortName>
        <shortName evidence="1">Thiamine-phosphate kinase</shortName>
        <ecNumber evidence="1">2.7.4.16</ecNumber>
    </recommendedName>
</protein>
<dbReference type="PIRSF" id="PIRSF005303">
    <property type="entry name" value="Thiam_monoph_kin"/>
    <property type="match status" value="1"/>
</dbReference>
<organism evidence="4 5">
    <name type="scientific">Conexivisphaera calida</name>
    <dbReference type="NCBI Taxonomy" id="1874277"/>
    <lineage>
        <taxon>Archaea</taxon>
        <taxon>Nitrososphaerota</taxon>
        <taxon>Conexivisphaeria</taxon>
        <taxon>Conexivisphaerales</taxon>
        <taxon>Conexivisphaeraceae</taxon>
        <taxon>Conexivisphaera</taxon>
    </lineage>
</organism>
<feature type="binding site" evidence="1">
    <location>
        <position position="28"/>
    </location>
    <ligand>
        <name>Mg(2+)</name>
        <dbReference type="ChEBI" id="CHEBI:18420"/>
        <label>4</label>
    </ligand>
</feature>
<dbReference type="Gene3D" id="3.30.1330.10">
    <property type="entry name" value="PurM-like, N-terminal domain"/>
    <property type="match status" value="1"/>
</dbReference>
<feature type="binding site" evidence="1">
    <location>
        <position position="212"/>
    </location>
    <ligand>
        <name>Mg(2+)</name>
        <dbReference type="ChEBI" id="CHEBI:18420"/>
        <label>3</label>
    </ligand>
</feature>
<gene>
    <name evidence="1" type="primary">thiL</name>
    <name evidence="4" type="ORF">NAS2_0018</name>
</gene>
<keyword evidence="5" id="KW-1185">Reference proteome</keyword>
<dbReference type="RefSeq" id="WP_174447780.1">
    <property type="nucleotide sequence ID" value="NZ_AP018732.1"/>
</dbReference>
<dbReference type="PANTHER" id="PTHR30270:SF0">
    <property type="entry name" value="THIAMINE-MONOPHOSPHATE KINASE"/>
    <property type="match status" value="1"/>
</dbReference>
<evidence type="ECO:0000313" key="5">
    <source>
        <dbReference type="Proteomes" id="UP000509448"/>
    </source>
</evidence>
<dbReference type="Gene3D" id="3.90.650.10">
    <property type="entry name" value="PurM-like C-terminal domain"/>
    <property type="match status" value="1"/>
</dbReference>
<dbReference type="InterPro" id="IPR010918">
    <property type="entry name" value="PurM-like_C_dom"/>
</dbReference>
<feature type="binding site" evidence="1">
    <location>
        <position position="44"/>
    </location>
    <ligand>
        <name>Mg(2+)</name>
        <dbReference type="ChEBI" id="CHEBI:18420"/>
        <label>1</label>
    </ligand>
</feature>
<comment type="function">
    <text evidence="1">Catalyzes the ATP-dependent phosphorylation of thiamine-monophosphate (TMP) to form thiamine-pyrophosphate (TPP), the active form of vitamin B1.</text>
</comment>
<dbReference type="GO" id="GO:0009030">
    <property type="term" value="F:thiamine-phosphate kinase activity"/>
    <property type="evidence" value="ECO:0007669"/>
    <property type="project" value="UniProtKB-UniRule"/>
</dbReference>
<dbReference type="Proteomes" id="UP000509448">
    <property type="component" value="Chromosome"/>
</dbReference>
<dbReference type="InterPro" id="IPR036921">
    <property type="entry name" value="PurM-like_N_sf"/>
</dbReference>
<comment type="similarity">
    <text evidence="1">Belongs to the thiamine-monophosphate kinase family.</text>
</comment>
<feature type="binding site" evidence="1">
    <location>
        <position position="144"/>
    </location>
    <ligand>
        <name>ATP</name>
        <dbReference type="ChEBI" id="CHEBI:30616"/>
    </ligand>
</feature>
<reference evidence="4 5" key="1">
    <citation type="journal article" date="2019" name="ISME J.">
        <title>Isolation and characterization of a thermophilic sulfur- and iron-reducing thaumarchaeote from a terrestrial acidic hot spring.</title>
        <authorList>
            <person name="Kato S."/>
            <person name="Itoh T."/>
            <person name="Yuki M."/>
            <person name="Nagamori M."/>
            <person name="Ohnishi M."/>
            <person name="Uematsu K."/>
            <person name="Suzuki K."/>
            <person name="Takashina T."/>
            <person name="Ohkuma M."/>
        </authorList>
    </citation>
    <scope>NUCLEOTIDE SEQUENCE [LARGE SCALE GENOMIC DNA]</scope>
    <source>
        <strain evidence="4 5">NAS-02</strain>
    </source>
</reference>
<dbReference type="HAMAP" id="MF_02128">
    <property type="entry name" value="TMP_kinase"/>
    <property type="match status" value="1"/>
</dbReference>
<keyword evidence="1" id="KW-0067">ATP-binding</keyword>
<feature type="binding site" evidence="1">
    <location>
        <position position="215"/>
    </location>
    <ligand>
        <name>Mg(2+)</name>
        <dbReference type="ChEBI" id="CHEBI:18420"/>
        <label>5</label>
    </ligand>
</feature>
<feature type="binding site" evidence="1">
    <location>
        <position position="214"/>
    </location>
    <ligand>
        <name>ATP</name>
        <dbReference type="ChEBI" id="CHEBI:30616"/>
    </ligand>
</feature>
<dbReference type="KEGG" id="ccai:NAS2_0018"/>
<dbReference type="UniPathway" id="UPA00060">
    <property type="reaction ID" value="UER00142"/>
</dbReference>
<feature type="domain" description="PurM-like C-terminal" evidence="3">
    <location>
        <begin position="203"/>
        <end position="299"/>
    </location>
</feature>
<keyword evidence="1" id="KW-0479">Metal-binding</keyword>
<dbReference type="SUPFAM" id="SSF55326">
    <property type="entry name" value="PurM N-terminal domain-like"/>
    <property type="match status" value="1"/>
</dbReference>
<evidence type="ECO:0000259" key="2">
    <source>
        <dbReference type="Pfam" id="PF00586"/>
    </source>
</evidence>
<feature type="binding site" evidence="1">
    <location>
        <position position="317"/>
    </location>
    <ligand>
        <name>substrate</name>
    </ligand>
</feature>
<dbReference type="AlphaFoldDB" id="A0A4P2VDG8"/>